<name>A0A4Y8LYQ3_9BACL</name>
<keyword evidence="1" id="KW-1133">Transmembrane helix</keyword>
<gene>
    <name evidence="3" type="ORF">E2980_09105</name>
</gene>
<feature type="transmembrane region" description="Helical" evidence="1">
    <location>
        <begin position="152"/>
        <end position="171"/>
    </location>
</feature>
<feature type="transmembrane region" description="Helical" evidence="1">
    <location>
        <begin position="91"/>
        <end position="109"/>
    </location>
</feature>
<feature type="transmembrane region" description="Helical" evidence="1">
    <location>
        <begin position="6"/>
        <end position="23"/>
    </location>
</feature>
<dbReference type="InterPro" id="IPR028096">
    <property type="entry name" value="EfeO_Cupredoxin"/>
</dbReference>
<keyword evidence="1" id="KW-0472">Membrane</keyword>
<feature type="transmembrane region" description="Helical" evidence="1">
    <location>
        <begin position="35"/>
        <end position="56"/>
    </location>
</feature>
<keyword evidence="1" id="KW-0812">Transmembrane</keyword>
<dbReference type="RefSeq" id="WP_135151881.1">
    <property type="nucleotide sequence ID" value="NZ_SOMN01000009.1"/>
</dbReference>
<evidence type="ECO:0000259" key="2">
    <source>
        <dbReference type="Pfam" id="PF13473"/>
    </source>
</evidence>
<evidence type="ECO:0000256" key="1">
    <source>
        <dbReference type="SAM" id="Phobius"/>
    </source>
</evidence>
<organism evidence="3 4">
    <name type="scientific">Cohnella luojiensis</name>
    <dbReference type="NCBI Taxonomy" id="652876"/>
    <lineage>
        <taxon>Bacteria</taxon>
        <taxon>Bacillati</taxon>
        <taxon>Bacillota</taxon>
        <taxon>Bacilli</taxon>
        <taxon>Bacillales</taxon>
        <taxon>Paenibacillaceae</taxon>
        <taxon>Cohnella</taxon>
    </lineage>
</organism>
<dbReference type="AlphaFoldDB" id="A0A4Y8LYQ3"/>
<evidence type="ECO:0000313" key="3">
    <source>
        <dbReference type="EMBL" id="TFE27472.1"/>
    </source>
</evidence>
<sequence>MLSVLSGALVILFTIYFIIQTYMRKDKITCMAAMMIAMTVGMMSSLALGVISGVLFKHDLTLSSMIAILFGIIAGYLTGKPVSLMAALDGMLAGIMGGMMGAMLGVMLIVSEPMLLFVDVIFIFIMSVLNQLFDQETGKSTSDQQKISAPHLISLVTLVAGVIFVGVLLLIQRVDSGPASNSSLPPQVQTSSEGNEGYQIGNIEVKPAGYGPQNIQLKSGVPTQINFQTEDNIGCLSQVFSKELGFQATLNEGDNFITLKDLKAGTYSYTCGMGMYGGNITIE</sequence>
<dbReference type="Gene3D" id="2.60.40.420">
    <property type="entry name" value="Cupredoxins - blue copper proteins"/>
    <property type="match status" value="1"/>
</dbReference>
<feature type="transmembrane region" description="Helical" evidence="1">
    <location>
        <begin position="62"/>
        <end position="79"/>
    </location>
</feature>
<protein>
    <recommendedName>
        <fullName evidence="2">EfeO-type cupredoxin-like domain-containing protein</fullName>
    </recommendedName>
</protein>
<evidence type="ECO:0000313" key="4">
    <source>
        <dbReference type="Proteomes" id="UP000297900"/>
    </source>
</evidence>
<dbReference type="InterPro" id="IPR008972">
    <property type="entry name" value="Cupredoxin"/>
</dbReference>
<dbReference type="EMBL" id="SOMN01000009">
    <property type="protein sequence ID" value="TFE27472.1"/>
    <property type="molecule type" value="Genomic_DNA"/>
</dbReference>
<dbReference type="OrthoDB" id="9800141at2"/>
<comment type="caution">
    <text evidence="3">The sequence shown here is derived from an EMBL/GenBank/DDBJ whole genome shotgun (WGS) entry which is preliminary data.</text>
</comment>
<reference evidence="3 4" key="1">
    <citation type="submission" date="2019-03" db="EMBL/GenBank/DDBJ databases">
        <title>Cohnella endophytica sp. nov., a novel endophytic bacterium isolated from bark of Sonneratia apetala.</title>
        <authorList>
            <person name="Tuo L."/>
        </authorList>
    </citation>
    <scope>NUCLEOTIDE SEQUENCE [LARGE SCALE GENOMIC DNA]</scope>
    <source>
        <strain evidence="3 4">CCTCC AB 208254</strain>
    </source>
</reference>
<dbReference type="Proteomes" id="UP000297900">
    <property type="component" value="Unassembled WGS sequence"/>
</dbReference>
<feature type="transmembrane region" description="Helical" evidence="1">
    <location>
        <begin position="115"/>
        <end position="132"/>
    </location>
</feature>
<proteinExistence type="predicted"/>
<keyword evidence="4" id="KW-1185">Reference proteome</keyword>
<accession>A0A4Y8LYQ3</accession>
<dbReference type="Pfam" id="PF13473">
    <property type="entry name" value="Cupredoxin_1"/>
    <property type="match status" value="1"/>
</dbReference>
<feature type="domain" description="EfeO-type cupredoxin-like" evidence="2">
    <location>
        <begin position="194"/>
        <end position="282"/>
    </location>
</feature>